<keyword evidence="2" id="KW-1185">Reference proteome</keyword>
<accession>A0ABV8V711</accession>
<name>A0ABV8V711_9GAMM</name>
<dbReference type="EMBL" id="JBHSCX010000007">
    <property type="protein sequence ID" value="MFC4362592.1"/>
    <property type="molecule type" value="Genomic_DNA"/>
</dbReference>
<dbReference type="SUPFAM" id="SSF141694">
    <property type="entry name" value="AF2212/PG0164-like"/>
    <property type="match status" value="1"/>
</dbReference>
<dbReference type="Gene3D" id="2.40.30.100">
    <property type="entry name" value="AF2212/PG0164-like"/>
    <property type="match status" value="1"/>
</dbReference>
<dbReference type="Proteomes" id="UP001595840">
    <property type="component" value="Unassembled WGS sequence"/>
</dbReference>
<proteinExistence type="predicted"/>
<evidence type="ECO:0000313" key="2">
    <source>
        <dbReference type="Proteomes" id="UP001595840"/>
    </source>
</evidence>
<dbReference type="RefSeq" id="WP_290265463.1">
    <property type="nucleotide sequence ID" value="NZ_JAUFQG010000006.1"/>
</dbReference>
<gene>
    <name evidence="1" type="ORF">ACFOX3_09765</name>
</gene>
<dbReference type="Pfam" id="PF08922">
    <property type="entry name" value="DUF1905"/>
    <property type="match status" value="1"/>
</dbReference>
<dbReference type="InterPro" id="IPR015018">
    <property type="entry name" value="DUF1905"/>
</dbReference>
<organism evidence="1 2">
    <name type="scientific">Simiduia curdlanivorans</name>
    <dbReference type="NCBI Taxonomy" id="1492769"/>
    <lineage>
        <taxon>Bacteria</taxon>
        <taxon>Pseudomonadati</taxon>
        <taxon>Pseudomonadota</taxon>
        <taxon>Gammaproteobacteria</taxon>
        <taxon>Cellvibrionales</taxon>
        <taxon>Cellvibrionaceae</taxon>
        <taxon>Simiduia</taxon>
    </lineage>
</organism>
<evidence type="ECO:0000313" key="1">
    <source>
        <dbReference type="EMBL" id="MFC4362592.1"/>
    </source>
</evidence>
<sequence>MGTQFTARLLKPLDLSKNEHWAFVILPKEISALLPRRGRTTVQASINGCAFTVLLEPDGQKSHWLPIDAKLLKAAQVSYGDDAQFEITPVEAEPEPDVPDDLNKALKAQPEALAVWQATTTIARLDWIHWVTTAKQAKTRAKRINDACDLLASGKKRVCCFDTSGFYSKAFSAPKVADQ</sequence>
<reference evidence="2" key="1">
    <citation type="journal article" date="2019" name="Int. J. Syst. Evol. Microbiol.">
        <title>The Global Catalogue of Microorganisms (GCM) 10K type strain sequencing project: providing services to taxonomists for standard genome sequencing and annotation.</title>
        <authorList>
            <consortium name="The Broad Institute Genomics Platform"/>
            <consortium name="The Broad Institute Genome Sequencing Center for Infectious Disease"/>
            <person name="Wu L."/>
            <person name="Ma J."/>
        </authorList>
    </citation>
    <scope>NUCLEOTIDE SEQUENCE [LARGE SCALE GENOMIC DNA]</scope>
    <source>
        <strain evidence="2">CECT 8570</strain>
    </source>
</reference>
<dbReference type="Pfam" id="PF13376">
    <property type="entry name" value="OmdA"/>
    <property type="match status" value="1"/>
</dbReference>
<protein>
    <submittedName>
        <fullName evidence="1">YdeI/OmpD-associated family protein</fullName>
    </submittedName>
</protein>
<comment type="caution">
    <text evidence="1">The sequence shown here is derived from an EMBL/GenBank/DDBJ whole genome shotgun (WGS) entry which is preliminary data.</text>
</comment>
<dbReference type="InterPro" id="IPR037079">
    <property type="entry name" value="AF2212/PG0164-like_sf"/>
</dbReference>